<evidence type="ECO:0000256" key="9">
    <source>
        <dbReference type="SAM" id="Coils"/>
    </source>
</evidence>
<dbReference type="Gene3D" id="1.25.40.10">
    <property type="entry name" value="Tetratricopeptide repeat domain"/>
    <property type="match status" value="1"/>
</dbReference>
<name>A0A7G1Q8A0_9GAMM</name>
<comment type="similarity">
    <text evidence="7">Belongs to the YfgM family.</text>
</comment>
<dbReference type="GO" id="GO:0044877">
    <property type="term" value="F:protein-containing complex binding"/>
    <property type="evidence" value="ECO:0007669"/>
    <property type="project" value="InterPro"/>
</dbReference>
<dbReference type="GO" id="GO:0005886">
    <property type="term" value="C:plasma membrane"/>
    <property type="evidence" value="ECO:0007669"/>
    <property type="project" value="UniProtKB-SubCell"/>
</dbReference>
<keyword evidence="5 10" id="KW-0472">Membrane</keyword>
<evidence type="ECO:0000256" key="4">
    <source>
        <dbReference type="ARBA" id="ARBA00022989"/>
    </source>
</evidence>
<evidence type="ECO:0000256" key="7">
    <source>
        <dbReference type="ARBA" id="ARBA00024197"/>
    </source>
</evidence>
<organism evidence="12 13">
    <name type="scientific">Candidatus Nitrosacidococcus tergens</name>
    <dbReference type="NCBI Taxonomy" id="553981"/>
    <lineage>
        <taxon>Bacteria</taxon>
        <taxon>Pseudomonadati</taxon>
        <taxon>Pseudomonadota</taxon>
        <taxon>Gammaproteobacteria</taxon>
        <taxon>Chromatiales</taxon>
        <taxon>Chromatiaceae</taxon>
        <taxon>Candidatus Nitrosacidococcus</taxon>
    </lineage>
</organism>
<keyword evidence="3 10" id="KW-0812">Transmembrane</keyword>
<dbReference type="Proteomes" id="UP000516072">
    <property type="component" value="Chromosome"/>
</dbReference>
<dbReference type="SUPFAM" id="SSF48452">
    <property type="entry name" value="TPR-like"/>
    <property type="match status" value="1"/>
</dbReference>
<dbReference type="InterPro" id="IPR011990">
    <property type="entry name" value="TPR-like_helical_dom_sf"/>
</dbReference>
<evidence type="ECO:0000256" key="8">
    <source>
        <dbReference type="ARBA" id="ARBA00024235"/>
    </source>
</evidence>
<evidence type="ECO:0000313" key="12">
    <source>
        <dbReference type="EMBL" id="CAB1274924.1"/>
    </source>
</evidence>
<comment type="subcellular location">
    <subcellularLocation>
        <location evidence="1">Cell membrane</location>
        <topology evidence="1">Single-pass type II membrane protein</topology>
    </subcellularLocation>
</comment>
<dbReference type="PANTHER" id="PTHR38035">
    <property type="entry name" value="UPF0070 PROTEIN YFGM"/>
    <property type="match status" value="1"/>
</dbReference>
<sequence>MDSNISLSDQENSEVIKKWWRENYRIILIGILVSSITFLAARSWIIHRYSRSIEASTLYQLVVNTVAAPQNDAEIYNSARRIKESYSDTPYGLFSALILAKEDEKQGDLKTALSHLEWALKHTKEKDSEFREIIYLRIARLLLADNQLDNALNALENINSKNLTASYAEEIRGDIYLKLGKIKEAKEAYQEGLQNLKLETQHQQIIKLKLKDIEQS</sequence>
<evidence type="ECO:0000256" key="1">
    <source>
        <dbReference type="ARBA" id="ARBA00004401"/>
    </source>
</evidence>
<keyword evidence="2" id="KW-1003">Cell membrane</keyword>
<evidence type="ECO:0000256" key="6">
    <source>
        <dbReference type="ARBA" id="ARBA00023186"/>
    </source>
</evidence>
<keyword evidence="13" id="KW-1185">Reference proteome</keyword>
<evidence type="ECO:0000259" key="11">
    <source>
        <dbReference type="Pfam" id="PF09976"/>
    </source>
</evidence>
<feature type="domain" description="Ancillary SecYEG translocon subunit/Cell division coordinator CpoB TPR" evidence="11">
    <location>
        <begin position="17"/>
        <end position="214"/>
    </location>
</feature>
<evidence type="ECO:0000256" key="5">
    <source>
        <dbReference type="ARBA" id="ARBA00023136"/>
    </source>
</evidence>
<dbReference type="AlphaFoldDB" id="A0A7G1Q8A0"/>
<keyword evidence="4 10" id="KW-1133">Transmembrane helix</keyword>
<proteinExistence type="inferred from homology"/>
<gene>
    <name evidence="12" type="ORF">NSCAC_0411</name>
</gene>
<protein>
    <recommendedName>
        <fullName evidence="8">Ancillary SecYEG translocon subunit</fullName>
    </recommendedName>
</protein>
<dbReference type="InterPro" id="IPR018704">
    <property type="entry name" value="SecYEG/CpoB_TPR"/>
</dbReference>
<feature type="coiled-coil region" evidence="9">
    <location>
        <begin position="141"/>
        <end position="199"/>
    </location>
</feature>
<keyword evidence="9" id="KW-0175">Coiled coil</keyword>
<accession>A0A7G1Q8A0</accession>
<evidence type="ECO:0000256" key="2">
    <source>
        <dbReference type="ARBA" id="ARBA00022475"/>
    </source>
</evidence>
<evidence type="ECO:0000313" key="13">
    <source>
        <dbReference type="Proteomes" id="UP000516072"/>
    </source>
</evidence>
<dbReference type="PIRSF" id="PIRSF006170">
    <property type="entry name" value="YfgM"/>
    <property type="match status" value="1"/>
</dbReference>
<dbReference type="KEGG" id="ntg:NSCAC_0411"/>
<dbReference type="Pfam" id="PF09976">
    <property type="entry name" value="TPR_21"/>
    <property type="match status" value="1"/>
</dbReference>
<reference evidence="12 13" key="1">
    <citation type="submission" date="2020-03" db="EMBL/GenBank/DDBJ databases">
        <authorList>
            <person name="Picone N."/>
        </authorList>
    </citation>
    <scope>NUCLEOTIDE SEQUENCE [LARGE SCALE GENOMIC DNA]</scope>
    <source>
        <strain evidence="12">NSCAC1</strain>
    </source>
</reference>
<dbReference type="InterPro" id="IPR026039">
    <property type="entry name" value="YfgM"/>
</dbReference>
<keyword evidence="6" id="KW-0143">Chaperone</keyword>
<feature type="transmembrane region" description="Helical" evidence="10">
    <location>
        <begin position="26"/>
        <end position="45"/>
    </location>
</feature>
<dbReference type="RefSeq" id="WP_197744769.1">
    <property type="nucleotide sequence ID" value="NZ_LR778175.1"/>
</dbReference>
<dbReference type="PANTHER" id="PTHR38035:SF1">
    <property type="entry name" value="ANCILLARY SECYEG TRANSLOCON SUBUNIT"/>
    <property type="match status" value="1"/>
</dbReference>
<evidence type="ECO:0000256" key="3">
    <source>
        <dbReference type="ARBA" id="ARBA00022692"/>
    </source>
</evidence>
<dbReference type="EMBL" id="LR778175">
    <property type="protein sequence ID" value="CAB1274924.1"/>
    <property type="molecule type" value="Genomic_DNA"/>
</dbReference>
<evidence type="ECO:0000256" key="10">
    <source>
        <dbReference type="SAM" id="Phobius"/>
    </source>
</evidence>